<reference evidence="2 3" key="1">
    <citation type="submission" date="2020-03" db="EMBL/GenBank/DDBJ databases">
        <title>Whole genome shotgun sequence of Phytohabitans suffuscus NBRC 105367.</title>
        <authorList>
            <person name="Komaki H."/>
            <person name="Tamura T."/>
        </authorList>
    </citation>
    <scope>NUCLEOTIDE SEQUENCE [LARGE SCALE GENOMIC DNA]</scope>
    <source>
        <strain evidence="2 3">NBRC 105367</strain>
    </source>
</reference>
<protein>
    <submittedName>
        <fullName evidence="2">Uncharacterized protein</fullName>
    </submittedName>
</protein>
<dbReference type="Proteomes" id="UP000503011">
    <property type="component" value="Chromosome"/>
</dbReference>
<dbReference type="EMBL" id="AP022871">
    <property type="protein sequence ID" value="BCB89935.1"/>
    <property type="molecule type" value="Genomic_DNA"/>
</dbReference>
<dbReference type="AlphaFoldDB" id="A0A6F8YUT2"/>
<evidence type="ECO:0000313" key="3">
    <source>
        <dbReference type="Proteomes" id="UP000503011"/>
    </source>
</evidence>
<organism evidence="2 3">
    <name type="scientific">Phytohabitans suffuscus</name>
    <dbReference type="NCBI Taxonomy" id="624315"/>
    <lineage>
        <taxon>Bacteria</taxon>
        <taxon>Bacillati</taxon>
        <taxon>Actinomycetota</taxon>
        <taxon>Actinomycetes</taxon>
        <taxon>Micromonosporales</taxon>
        <taxon>Micromonosporaceae</taxon>
    </lineage>
</organism>
<name>A0A6F8YUT2_9ACTN</name>
<accession>A0A6F8YUT2</accession>
<evidence type="ECO:0000256" key="1">
    <source>
        <dbReference type="SAM" id="MobiDB-lite"/>
    </source>
</evidence>
<dbReference type="RefSeq" id="WP_173162004.1">
    <property type="nucleotide sequence ID" value="NZ_AP022871.1"/>
</dbReference>
<feature type="region of interest" description="Disordered" evidence="1">
    <location>
        <begin position="1"/>
        <end position="22"/>
    </location>
</feature>
<keyword evidence="3" id="KW-1185">Reference proteome</keyword>
<reference evidence="2 3" key="2">
    <citation type="submission" date="2020-03" db="EMBL/GenBank/DDBJ databases">
        <authorList>
            <person name="Ichikawa N."/>
            <person name="Kimura A."/>
            <person name="Kitahashi Y."/>
            <person name="Uohara A."/>
        </authorList>
    </citation>
    <scope>NUCLEOTIDE SEQUENCE [LARGE SCALE GENOMIC DNA]</scope>
    <source>
        <strain evidence="2 3">NBRC 105367</strain>
    </source>
</reference>
<proteinExistence type="predicted"/>
<dbReference type="KEGG" id="psuu:Psuf_072480"/>
<evidence type="ECO:0000313" key="2">
    <source>
        <dbReference type="EMBL" id="BCB89935.1"/>
    </source>
</evidence>
<gene>
    <name evidence="2" type="ORF">Psuf_072480</name>
</gene>
<sequence length="100" mass="11935">MGGGPPLRDQRRDDSISGVTTRWSNYPYTTERVYPGARHPFSWRRPTVVDHPREPLPDVINDMIQFWREPSRDPRAAFTWRYDLQRMAYDVTDVPRSRCR</sequence>